<name>A0A371FZQ0_MUCPR</name>
<evidence type="ECO:0008006" key="3">
    <source>
        <dbReference type="Google" id="ProtNLM"/>
    </source>
</evidence>
<evidence type="ECO:0000313" key="2">
    <source>
        <dbReference type="Proteomes" id="UP000257109"/>
    </source>
</evidence>
<dbReference type="STRING" id="157652.A0A371FZQ0"/>
<sequence>MFDCNLVNTPIEGSLKLSKFDSGEKEDPILKFNIFTSTKPNIMYAVGVVCRFMESPISTHMKVTKRILRYLKGTLDFGLFYSSSNEFKLMGFCNSDFVGDVDDRKNTIGFMFFMGSCAFTWNSKKQVIVKLSIWLQLLEFNMNQEESTKIHIDNKFAQVLVKNPVFHEQSKHIDTRYHFIREYIIKKEVELVHMKTQDQIANTFTKSLKFEDFRRLRTRLGMQNFLRKFSN</sequence>
<dbReference type="Proteomes" id="UP000257109">
    <property type="component" value="Unassembled WGS sequence"/>
</dbReference>
<dbReference type="CDD" id="cd09272">
    <property type="entry name" value="RNase_HI_RT_Ty1"/>
    <property type="match status" value="1"/>
</dbReference>
<dbReference type="OrthoDB" id="1927598at2759"/>
<proteinExistence type="predicted"/>
<dbReference type="EMBL" id="QJKJ01007248">
    <property type="protein sequence ID" value="RDX83787.1"/>
    <property type="molecule type" value="Genomic_DNA"/>
</dbReference>
<dbReference type="PANTHER" id="PTHR11439">
    <property type="entry name" value="GAG-POL-RELATED RETROTRANSPOSON"/>
    <property type="match status" value="1"/>
</dbReference>
<evidence type="ECO:0000313" key="1">
    <source>
        <dbReference type="EMBL" id="RDX83787.1"/>
    </source>
</evidence>
<protein>
    <recommendedName>
        <fullName evidence="3">Copia protein</fullName>
    </recommendedName>
</protein>
<reference evidence="1" key="1">
    <citation type="submission" date="2018-05" db="EMBL/GenBank/DDBJ databases">
        <title>Draft genome of Mucuna pruriens seed.</title>
        <authorList>
            <person name="Nnadi N.E."/>
            <person name="Vos R."/>
            <person name="Hasami M.H."/>
            <person name="Devisetty U.K."/>
            <person name="Aguiy J.C."/>
        </authorList>
    </citation>
    <scope>NUCLEOTIDE SEQUENCE [LARGE SCALE GENOMIC DNA]</scope>
    <source>
        <strain evidence="1">JCA_2017</strain>
    </source>
</reference>
<accession>A0A371FZQ0</accession>
<gene>
    <name evidence="1" type="ORF">CR513_35263</name>
</gene>
<dbReference type="PANTHER" id="PTHR11439:SF517">
    <property type="entry name" value="CYSTEINE-RICH RLK (RECEPTOR-LIKE PROTEIN KINASE) 8"/>
    <property type="match status" value="1"/>
</dbReference>
<organism evidence="1 2">
    <name type="scientific">Mucuna pruriens</name>
    <name type="common">Velvet bean</name>
    <name type="synonym">Dolichos pruriens</name>
    <dbReference type="NCBI Taxonomy" id="157652"/>
    <lineage>
        <taxon>Eukaryota</taxon>
        <taxon>Viridiplantae</taxon>
        <taxon>Streptophyta</taxon>
        <taxon>Embryophyta</taxon>
        <taxon>Tracheophyta</taxon>
        <taxon>Spermatophyta</taxon>
        <taxon>Magnoliopsida</taxon>
        <taxon>eudicotyledons</taxon>
        <taxon>Gunneridae</taxon>
        <taxon>Pentapetalae</taxon>
        <taxon>rosids</taxon>
        <taxon>fabids</taxon>
        <taxon>Fabales</taxon>
        <taxon>Fabaceae</taxon>
        <taxon>Papilionoideae</taxon>
        <taxon>50 kb inversion clade</taxon>
        <taxon>NPAAA clade</taxon>
        <taxon>indigoferoid/millettioid clade</taxon>
        <taxon>Phaseoleae</taxon>
        <taxon>Mucuna</taxon>
    </lineage>
</organism>
<feature type="non-terminal residue" evidence="1">
    <location>
        <position position="1"/>
    </location>
</feature>
<dbReference type="AlphaFoldDB" id="A0A371FZQ0"/>
<keyword evidence="2" id="KW-1185">Reference proteome</keyword>
<comment type="caution">
    <text evidence="1">The sequence shown here is derived from an EMBL/GenBank/DDBJ whole genome shotgun (WGS) entry which is preliminary data.</text>
</comment>